<evidence type="ECO:0000313" key="4">
    <source>
        <dbReference type="EMBL" id="EJK72879.1"/>
    </source>
</evidence>
<evidence type="ECO:0000256" key="1">
    <source>
        <dbReference type="SAM" id="Coils"/>
    </source>
</evidence>
<dbReference type="Proteomes" id="UP000266841">
    <property type="component" value="Unassembled WGS sequence"/>
</dbReference>
<feature type="coiled-coil region" evidence="1">
    <location>
        <begin position="362"/>
        <end position="438"/>
    </location>
</feature>
<dbReference type="InterPro" id="IPR005114">
    <property type="entry name" value="Helicase_assoc"/>
</dbReference>
<dbReference type="OrthoDB" id="44064at2759"/>
<evidence type="ECO:0000256" key="2">
    <source>
        <dbReference type="SAM" id="MobiDB-lite"/>
    </source>
</evidence>
<feature type="region of interest" description="Disordered" evidence="2">
    <location>
        <begin position="204"/>
        <end position="355"/>
    </location>
</feature>
<keyword evidence="1" id="KW-0175">Coiled coil</keyword>
<dbReference type="Gene3D" id="1.10.287.1490">
    <property type="match status" value="1"/>
</dbReference>
<dbReference type="Gene3D" id="6.10.140.530">
    <property type="match status" value="2"/>
</dbReference>
<dbReference type="PANTHER" id="PTHR33418">
    <property type="entry name" value="HELICASE-ASSOCIATED"/>
    <property type="match status" value="1"/>
</dbReference>
<name>K0T708_THAOC</name>
<accession>K0T708</accession>
<protein>
    <recommendedName>
        <fullName evidence="3">Helicase-associated domain-containing protein</fullName>
    </recommendedName>
</protein>
<reference evidence="4 5" key="1">
    <citation type="journal article" date="2012" name="Genome Biol.">
        <title>Genome and low-iron response of an oceanic diatom adapted to chronic iron limitation.</title>
        <authorList>
            <person name="Lommer M."/>
            <person name="Specht M."/>
            <person name="Roy A.S."/>
            <person name="Kraemer L."/>
            <person name="Andreson R."/>
            <person name="Gutowska M.A."/>
            <person name="Wolf J."/>
            <person name="Bergner S.V."/>
            <person name="Schilhabel M.B."/>
            <person name="Klostermeier U.C."/>
            <person name="Beiko R.G."/>
            <person name="Rosenstiel P."/>
            <person name="Hippler M."/>
            <person name="Laroche J."/>
        </authorList>
    </citation>
    <scope>NUCLEOTIDE SEQUENCE [LARGE SCALE GENOMIC DNA]</scope>
    <source>
        <strain evidence="4 5">CCMP1005</strain>
    </source>
</reference>
<feature type="compositionally biased region" description="Low complexity" evidence="2">
    <location>
        <begin position="243"/>
        <end position="255"/>
    </location>
</feature>
<organism evidence="4 5">
    <name type="scientific">Thalassiosira oceanica</name>
    <name type="common">Marine diatom</name>
    <dbReference type="NCBI Taxonomy" id="159749"/>
    <lineage>
        <taxon>Eukaryota</taxon>
        <taxon>Sar</taxon>
        <taxon>Stramenopiles</taxon>
        <taxon>Ochrophyta</taxon>
        <taxon>Bacillariophyta</taxon>
        <taxon>Coscinodiscophyceae</taxon>
        <taxon>Thalassiosirophycidae</taxon>
        <taxon>Thalassiosirales</taxon>
        <taxon>Thalassiosiraceae</taxon>
        <taxon>Thalassiosira</taxon>
    </lineage>
</organism>
<feature type="region of interest" description="Disordered" evidence="2">
    <location>
        <begin position="173"/>
        <end position="192"/>
    </location>
</feature>
<sequence>MADDGRRASCRQVQAPRQFVEAENRRLRDAERKRKEENKRKREQSQARAPTWNNSVAKDEDRPSKVRSKVGKAQTKWNARYLELEVYKKRHGHCNVPAGQSSLGGWVNSQRKAYKKGNLSKERVQKLDALGLEWSLRGTPPTWDERFDELKNYKTDHGHCNVPVSQGSLGGWVQSQRKRTARRTNQLSKERVQKLDDLGFEWSLKSRQGMPPTGGQAQCTRSTGRHRAMKMRKSVLSPESIASPSNSERGSSESGACSSKRAAIGGEVARGPKNSSPTKRATGSLSSSYHDIGSSSGASPNRALVGDSSGEVGSSSGGDKMGSEKQQEVAAGLSKTRPRLDRLKQQHDEATSATATLGGCEKDQLKAQVSKLEGDNQKLVHQLAGLETTASRAEERRRKAEQDLDRLKQQYDGAMSIIETLNVQNASLVKEITETKQKLGANSAELKRVNRQLTDANSMIEKKEFLFKRERERERRARRGDAASWVMKMSELKDENQKLIAQLADLKTIASNAEEGRLKTEQDLEKSRMGLNGHLETLKSTLTRNTKLTTENARLVHQINDLEQEKGELNLKVTSSRSLNGSLRRQLEHAKDQAKQDLEFVKDQATREKRAMKLEHQTEIDSLELDRTRLQIENTNLKFPQSSNNNDAETHLRCRICTNMYGGGKVPILMKCCGAQLCVHCFEASKATQVANLSRTARSCTCDFCRTSYHSTEDTPWVKNIPFIAAIGIEID</sequence>
<proteinExistence type="predicted"/>
<evidence type="ECO:0000313" key="5">
    <source>
        <dbReference type="Proteomes" id="UP000266841"/>
    </source>
</evidence>
<gene>
    <name evidence="4" type="ORF">THAOC_05547</name>
</gene>
<feature type="compositionally biased region" description="Basic and acidic residues" evidence="2">
    <location>
        <begin position="20"/>
        <end position="45"/>
    </location>
</feature>
<feature type="compositionally biased region" description="Basic residues" evidence="2">
    <location>
        <begin position="223"/>
        <end position="233"/>
    </location>
</feature>
<feature type="compositionally biased region" description="Low complexity" evidence="2">
    <location>
        <begin position="283"/>
        <end position="314"/>
    </location>
</feature>
<comment type="caution">
    <text evidence="4">The sequence shown here is derived from an EMBL/GenBank/DDBJ whole genome shotgun (WGS) entry which is preliminary data.</text>
</comment>
<evidence type="ECO:0000259" key="3">
    <source>
        <dbReference type="Pfam" id="PF03457"/>
    </source>
</evidence>
<dbReference type="AlphaFoldDB" id="K0T708"/>
<dbReference type="Pfam" id="PF03457">
    <property type="entry name" value="HA"/>
    <property type="match status" value="2"/>
</dbReference>
<dbReference type="PANTHER" id="PTHR33418:SF1">
    <property type="entry name" value="HELICASE-ASSOCIATED DOMAIN-CONTAINING PROTEIN"/>
    <property type="match status" value="1"/>
</dbReference>
<keyword evidence="5" id="KW-1185">Reference proteome</keyword>
<feature type="compositionally biased region" description="Polar residues" evidence="2">
    <location>
        <begin position="46"/>
        <end position="56"/>
    </location>
</feature>
<feature type="domain" description="Helicase-associated" evidence="3">
    <location>
        <begin position="74"/>
        <end position="131"/>
    </location>
</feature>
<feature type="compositionally biased region" description="Basic and acidic residues" evidence="2">
    <location>
        <begin position="338"/>
        <end position="350"/>
    </location>
</feature>
<feature type="domain" description="Helicase-associated" evidence="3">
    <location>
        <begin position="142"/>
        <end position="200"/>
    </location>
</feature>
<feature type="coiled-coil region" evidence="1">
    <location>
        <begin position="545"/>
        <end position="633"/>
    </location>
</feature>
<dbReference type="EMBL" id="AGNL01005166">
    <property type="protein sequence ID" value="EJK72879.1"/>
    <property type="molecule type" value="Genomic_DNA"/>
</dbReference>
<feature type="region of interest" description="Disordered" evidence="2">
    <location>
        <begin position="1"/>
        <end position="72"/>
    </location>
</feature>